<dbReference type="PANTHER" id="PTHR30383:SF5">
    <property type="entry name" value="SGNH HYDROLASE-TYPE ESTERASE DOMAIN-CONTAINING PROTEIN"/>
    <property type="match status" value="1"/>
</dbReference>
<dbReference type="AlphaFoldDB" id="A0AAE3DW46"/>
<dbReference type="SUPFAM" id="SSF52266">
    <property type="entry name" value="SGNH hydrolase"/>
    <property type="match status" value="1"/>
</dbReference>
<evidence type="ECO:0000313" key="2">
    <source>
        <dbReference type="EMBL" id="MCC2209207.1"/>
    </source>
</evidence>
<proteinExistence type="predicted"/>
<feature type="domain" description="SGNH hydrolase-type esterase" evidence="1">
    <location>
        <begin position="12"/>
        <end position="198"/>
    </location>
</feature>
<dbReference type="RefSeq" id="WP_308455609.1">
    <property type="nucleotide sequence ID" value="NZ_JAJEQM010000001.1"/>
</dbReference>
<dbReference type="PANTHER" id="PTHR30383">
    <property type="entry name" value="THIOESTERASE 1/PROTEASE 1/LYSOPHOSPHOLIPASE L1"/>
    <property type="match status" value="1"/>
</dbReference>
<accession>A0AAE3DW46</accession>
<reference evidence="2 3" key="1">
    <citation type="submission" date="2021-10" db="EMBL/GenBank/DDBJ databases">
        <title>Anaerobic single-cell dispensing facilitates the cultivation of human gut bacteria.</title>
        <authorList>
            <person name="Afrizal A."/>
        </authorList>
    </citation>
    <scope>NUCLEOTIDE SEQUENCE [LARGE SCALE GENOMIC DNA]</scope>
    <source>
        <strain evidence="2 3">CLA-AA-H232</strain>
    </source>
</reference>
<dbReference type="Gene3D" id="3.40.50.1110">
    <property type="entry name" value="SGNH hydrolase"/>
    <property type="match status" value="1"/>
</dbReference>
<gene>
    <name evidence="2" type="ORF">LKE05_00115</name>
</gene>
<name>A0AAE3DW46_9FIRM</name>
<organism evidence="2 3">
    <name type="scientific">Hominilimicola fabiformis</name>
    <dbReference type="NCBI Taxonomy" id="2885356"/>
    <lineage>
        <taxon>Bacteria</taxon>
        <taxon>Bacillati</taxon>
        <taxon>Bacillota</taxon>
        <taxon>Clostridia</taxon>
        <taxon>Eubacteriales</taxon>
        <taxon>Oscillospiraceae</taxon>
        <taxon>Hominilimicola</taxon>
    </lineage>
</organism>
<dbReference type="InterPro" id="IPR013830">
    <property type="entry name" value="SGNH_hydro"/>
</dbReference>
<evidence type="ECO:0000313" key="3">
    <source>
        <dbReference type="Proteomes" id="UP001198242"/>
    </source>
</evidence>
<dbReference type="GO" id="GO:0004622">
    <property type="term" value="F:phosphatidylcholine lysophospholipase activity"/>
    <property type="evidence" value="ECO:0007669"/>
    <property type="project" value="TreeGrafter"/>
</dbReference>
<protein>
    <submittedName>
        <fullName evidence="2">SGNH/GDSL hydrolase family protein</fullName>
    </submittedName>
</protein>
<keyword evidence="2" id="KW-0378">Hydrolase</keyword>
<dbReference type="CDD" id="cd01834">
    <property type="entry name" value="SGNH_hydrolase_like_2"/>
    <property type="match status" value="1"/>
</dbReference>
<dbReference type="EMBL" id="JAJEQM010000001">
    <property type="protein sequence ID" value="MCC2209207.1"/>
    <property type="molecule type" value="Genomic_DNA"/>
</dbReference>
<comment type="caution">
    <text evidence="2">The sequence shown here is derived from an EMBL/GenBank/DDBJ whole genome shotgun (WGS) entry which is preliminary data.</text>
</comment>
<sequence length="211" mass="23997">MVISVKRILFQGDSITDMYRVRDLDHYAGCGYATLVSAQLGYENPGEYTFINRGIGGDRSIDILARIKKDAINLKPDYMSIFVGVNDAWAEIDTGNGVSPENYEKYLSLIIDEVKVALPDIKLMILEPFVLKYLILPDKYEELRAMVEAIAKAAKRTAEKYNIKFVPLMKKFDDALKYAPVDFWTADGVHPKAPGHELIKREWIKAFNEIK</sequence>
<dbReference type="Pfam" id="PF13472">
    <property type="entry name" value="Lipase_GDSL_2"/>
    <property type="match status" value="1"/>
</dbReference>
<dbReference type="InterPro" id="IPR051532">
    <property type="entry name" value="Ester_Hydrolysis_Enzymes"/>
</dbReference>
<evidence type="ECO:0000259" key="1">
    <source>
        <dbReference type="Pfam" id="PF13472"/>
    </source>
</evidence>
<dbReference type="Proteomes" id="UP001198242">
    <property type="component" value="Unassembled WGS sequence"/>
</dbReference>
<dbReference type="InterPro" id="IPR036514">
    <property type="entry name" value="SGNH_hydro_sf"/>
</dbReference>
<keyword evidence="3" id="KW-1185">Reference proteome</keyword>